<dbReference type="EMBL" id="CP029693">
    <property type="protein sequence ID" value="AWY43748.1"/>
    <property type="molecule type" value="Genomic_DNA"/>
</dbReference>
<dbReference type="RefSeq" id="WP_110967274.1">
    <property type="nucleotide sequence ID" value="NZ_CP029693.1"/>
</dbReference>
<accession>A0A2Z4RTX8</accession>
<proteinExistence type="predicted"/>
<dbReference type="Proteomes" id="UP000250299">
    <property type="component" value="Chromosome"/>
</dbReference>
<dbReference type="AlphaFoldDB" id="A0A2Z4RTX8"/>
<name>A0A2Z4RTX8_PSEPU</name>
<evidence type="ECO:0000313" key="1">
    <source>
        <dbReference type="EMBL" id="AWY43748.1"/>
    </source>
</evidence>
<dbReference type="OrthoDB" id="6933143at2"/>
<sequence length="68" mass="7520">MIDFDAVQRLNVKDGDLLVVPESTEHEDMALLGEALHLMTPGIKAVIVRGPITKLDTGDMNKLGWYRA</sequence>
<gene>
    <name evidence="1" type="ORF">DKY63_29045</name>
</gene>
<reference evidence="1 2" key="1">
    <citation type="submission" date="2018-05" db="EMBL/GenBank/DDBJ databases">
        <title>Whole genome sequence of Pseudomonas putida JBC17.</title>
        <authorList>
            <person name="Lee Y.H."/>
            <person name="David K."/>
        </authorList>
    </citation>
    <scope>NUCLEOTIDE SEQUENCE [LARGE SCALE GENOMIC DNA]</scope>
    <source>
        <strain evidence="1 2">JBC17</strain>
    </source>
</reference>
<protein>
    <submittedName>
        <fullName evidence="1">Uncharacterized protein</fullName>
    </submittedName>
</protein>
<organism evidence="1 2">
    <name type="scientific">Pseudomonas putida</name>
    <name type="common">Arthrobacter siderocapsulatus</name>
    <dbReference type="NCBI Taxonomy" id="303"/>
    <lineage>
        <taxon>Bacteria</taxon>
        <taxon>Pseudomonadati</taxon>
        <taxon>Pseudomonadota</taxon>
        <taxon>Gammaproteobacteria</taxon>
        <taxon>Pseudomonadales</taxon>
        <taxon>Pseudomonadaceae</taxon>
        <taxon>Pseudomonas</taxon>
    </lineage>
</organism>
<evidence type="ECO:0000313" key="2">
    <source>
        <dbReference type="Proteomes" id="UP000250299"/>
    </source>
</evidence>